<dbReference type="Pfam" id="PF11760">
    <property type="entry name" value="CbiG_N"/>
    <property type="match status" value="1"/>
</dbReference>
<dbReference type="EMBL" id="JBAKAZ010000469">
    <property type="protein sequence ID" value="MEL0631099.1"/>
    <property type="molecule type" value="Genomic_DNA"/>
</dbReference>
<feature type="non-terminal residue" evidence="2">
    <location>
        <position position="1"/>
    </location>
</feature>
<dbReference type="InterPro" id="IPR052553">
    <property type="entry name" value="CbiG_hydrolase"/>
</dbReference>
<name>A0ABU9GUV4_9GAMM</name>
<dbReference type="InterPro" id="IPR038029">
    <property type="entry name" value="GbiG_N_sf"/>
</dbReference>
<dbReference type="InterPro" id="IPR021744">
    <property type="entry name" value="CbiG_N"/>
</dbReference>
<dbReference type="PANTHER" id="PTHR37477:SF1">
    <property type="entry name" value="COBALT-PRECORRIN-5A HYDROLASE"/>
    <property type="match status" value="1"/>
</dbReference>
<protein>
    <submittedName>
        <fullName evidence="2">Cobalamin biosynthesis protein CbiG</fullName>
    </submittedName>
</protein>
<keyword evidence="3" id="KW-1185">Reference proteome</keyword>
<dbReference type="SUPFAM" id="SSF159672">
    <property type="entry name" value="CbiG N-terminal domain-like"/>
    <property type="match status" value="1"/>
</dbReference>
<feature type="domain" description="Cobalamin synthesis G N-terminal" evidence="1">
    <location>
        <begin position="1"/>
        <end position="46"/>
    </location>
</feature>
<dbReference type="Proteomes" id="UP001369082">
    <property type="component" value="Unassembled WGS sequence"/>
</dbReference>
<accession>A0ABU9GUV4</accession>
<sequence length="69" mass="7555">SDPAVLVFDEQGQFVNPLLSGHEGGANELARQVTQLLQNQLVLNTANSYLKPKYVVGMCCERHCPEAVL</sequence>
<dbReference type="PANTHER" id="PTHR37477">
    <property type="entry name" value="COBALT-PRECORRIN-5A HYDROLASE"/>
    <property type="match status" value="1"/>
</dbReference>
<feature type="non-terminal residue" evidence="2">
    <location>
        <position position="69"/>
    </location>
</feature>
<evidence type="ECO:0000313" key="3">
    <source>
        <dbReference type="Proteomes" id="UP001369082"/>
    </source>
</evidence>
<evidence type="ECO:0000259" key="1">
    <source>
        <dbReference type="Pfam" id="PF11760"/>
    </source>
</evidence>
<gene>
    <name evidence="2" type="ORF">V6256_16195</name>
</gene>
<organism evidence="2 3">
    <name type="scientific">Psychromonas aquatilis</name>
    <dbReference type="NCBI Taxonomy" id="2005072"/>
    <lineage>
        <taxon>Bacteria</taxon>
        <taxon>Pseudomonadati</taxon>
        <taxon>Pseudomonadota</taxon>
        <taxon>Gammaproteobacteria</taxon>
        <taxon>Alteromonadales</taxon>
        <taxon>Psychromonadaceae</taxon>
        <taxon>Psychromonas</taxon>
    </lineage>
</organism>
<proteinExistence type="predicted"/>
<comment type="caution">
    <text evidence="2">The sequence shown here is derived from an EMBL/GenBank/DDBJ whole genome shotgun (WGS) entry which is preliminary data.</text>
</comment>
<reference evidence="2 3" key="1">
    <citation type="submission" date="2024-02" db="EMBL/GenBank/DDBJ databases">
        <title>Bacteria isolated from the canopy kelp, Nereocystis luetkeana.</title>
        <authorList>
            <person name="Pfister C.A."/>
            <person name="Younker I.T."/>
            <person name="Light S.H."/>
        </authorList>
    </citation>
    <scope>NUCLEOTIDE SEQUENCE [LARGE SCALE GENOMIC DNA]</scope>
    <source>
        <strain evidence="2 3">TI.1.05</strain>
    </source>
</reference>
<dbReference type="Gene3D" id="3.40.50.11220">
    <property type="match status" value="1"/>
</dbReference>
<evidence type="ECO:0000313" key="2">
    <source>
        <dbReference type="EMBL" id="MEL0631099.1"/>
    </source>
</evidence>